<evidence type="ECO:0000256" key="5">
    <source>
        <dbReference type="ARBA" id="ARBA00023125"/>
    </source>
</evidence>
<dbReference type="InterPro" id="IPR036251">
    <property type="entry name" value="Arg_repress_C_sf"/>
</dbReference>
<keyword evidence="7" id="KW-0678">Repressor</keyword>
<dbReference type="HAMAP" id="MF_00173">
    <property type="entry name" value="Arg_repressor"/>
    <property type="match status" value="1"/>
</dbReference>
<dbReference type="InterPro" id="IPR036390">
    <property type="entry name" value="WH_DNA-bd_sf"/>
</dbReference>
<keyword evidence="5 7" id="KW-0238">DNA-binding</keyword>
<dbReference type="GO" id="GO:0005737">
    <property type="term" value="C:cytoplasm"/>
    <property type="evidence" value="ECO:0007669"/>
    <property type="project" value="UniProtKB-SubCell"/>
</dbReference>
<dbReference type="GO" id="GO:0003677">
    <property type="term" value="F:DNA binding"/>
    <property type="evidence" value="ECO:0007669"/>
    <property type="project" value="UniProtKB-KW"/>
</dbReference>
<dbReference type="Gene3D" id="3.30.1360.40">
    <property type="match status" value="1"/>
</dbReference>
<name>A0A1M5T509_9CLOT</name>
<dbReference type="GO" id="GO:0006526">
    <property type="term" value="P:L-arginine biosynthetic process"/>
    <property type="evidence" value="ECO:0007669"/>
    <property type="project" value="UniProtKB-UniPathway"/>
</dbReference>
<dbReference type="InterPro" id="IPR036388">
    <property type="entry name" value="WH-like_DNA-bd_sf"/>
</dbReference>
<dbReference type="GO" id="GO:1900079">
    <property type="term" value="P:regulation of arginine biosynthetic process"/>
    <property type="evidence" value="ECO:0007669"/>
    <property type="project" value="UniProtKB-UniRule"/>
</dbReference>
<dbReference type="SUPFAM" id="SSF46785">
    <property type="entry name" value="Winged helix' DNA-binding domain"/>
    <property type="match status" value="1"/>
</dbReference>
<evidence type="ECO:0000256" key="1">
    <source>
        <dbReference type="ARBA" id="ARBA00004496"/>
    </source>
</evidence>
<keyword evidence="4 7" id="KW-0805">Transcription regulation</keyword>
<keyword evidence="7" id="KW-0028">Amino-acid biosynthesis</keyword>
<dbReference type="InterPro" id="IPR001669">
    <property type="entry name" value="Arg_repress"/>
</dbReference>
<dbReference type="PANTHER" id="PTHR34471:SF1">
    <property type="entry name" value="ARGININE REPRESSOR"/>
    <property type="match status" value="1"/>
</dbReference>
<evidence type="ECO:0000259" key="9">
    <source>
        <dbReference type="Pfam" id="PF01316"/>
    </source>
</evidence>
<dbReference type="SUPFAM" id="SSF55252">
    <property type="entry name" value="C-terminal domain of arginine repressor"/>
    <property type="match status" value="1"/>
</dbReference>
<gene>
    <name evidence="7" type="primary">argR</name>
    <name evidence="11" type="ORF">SAMN02745196_00437</name>
</gene>
<comment type="pathway">
    <text evidence="7">Amino-acid biosynthesis; L-arginine biosynthesis [regulation].</text>
</comment>
<sequence length="152" mass="17006">MKSKRQSLILEIVNSMDIETQEELVIELKKVGIHVKQSTLSRDIKDLRLTKVLGDNGVYKYASIHPTSDIKSERFLSILRNTVLNVEKVDKFVIIKTISGSASAAAEALDCLAMQDIAGTIAGDNTIFMLIRSEERAEKLMEEILKIINSKE</sequence>
<dbReference type="STRING" id="1121306.SAMN02745196_00437"/>
<comment type="subcellular location">
    <subcellularLocation>
        <location evidence="1 7">Cytoplasm</location>
    </subcellularLocation>
</comment>
<organism evidence="11 12">
    <name type="scientific">Clostridium collagenovorans DSM 3089</name>
    <dbReference type="NCBI Taxonomy" id="1121306"/>
    <lineage>
        <taxon>Bacteria</taxon>
        <taxon>Bacillati</taxon>
        <taxon>Bacillota</taxon>
        <taxon>Clostridia</taxon>
        <taxon>Eubacteriales</taxon>
        <taxon>Clostridiaceae</taxon>
        <taxon>Clostridium</taxon>
    </lineage>
</organism>
<evidence type="ECO:0000256" key="8">
    <source>
        <dbReference type="NCBIfam" id="TIGR01529"/>
    </source>
</evidence>
<keyword evidence="6 7" id="KW-0804">Transcription</keyword>
<dbReference type="PANTHER" id="PTHR34471">
    <property type="entry name" value="ARGININE REPRESSOR"/>
    <property type="match status" value="1"/>
</dbReference>
<dbReference type="InterPro" id="IPR020899">
    <property type="entry name" value="Arg_repress_C"/>
</dbReference>
<dbReference type="GO" id="GO:0051259">
    <property type="term" value="P:protein complex oligomerization"/>
    <property type="evidence" value="ECO:0007669"/>
    <property type="project" value="InterPro"/>
</dbReference>
<dbReference type="UniPathway" id="UPA00068"/>
<dbReference type="NCBIfam" id="NF001680">
    <property type="entry name" value="PRK00441.1"/>
    <property type="match status" value="1"/>
</dbReference>
<feature type="domain" description="Arginine repressor C-terminal" evidence="10">
    <location>
        <begin position="79"/>
        <end position="145"/>
    </location>
</feature>
<protein>
    <recommendedName>
        <fullName evidence="7 8">Arginine repressor</fullName>
    </recommendedName>
</protein>
<dbReference type="Gene3D" id="1.10.10.10">
    <property type="entry name" value="Winged helix-like DNA-binding domain superfamily/Winged helix DNA-binding domain"/>
    <property type="match status" value="1"/>
</dbReference>
<proteinExistence type="inferred from homology"/>
<dbReference type="RefSeq" id="WP_072829602.1">
    <property type="nucleotide sequence ID" value="NZ_FQXP01000003.1"/>
</dbReference>
<evidence type="ECO:0000259" key="10">
    <source>
        <dbReference type="Pfam" id="PF02863"/>
    </source>
</evidence>
<dbReference type="PRINTS" id="PR01467">
    <property type="entry name" value="ARGREPRESSOR"/>
</dbReference>
<keyword evidence="3 7" id="KW-0963">Cytoplasm</keyword>
<accession>A0A1M5T509</accession>
<evidence type="ECO:0000256" key="7">
    <source>
        <dbReference type="HAMAP-Rule" id="MF_00173"/>
    </source>
</evidence>
<comment type="similarity">
    <text evidence="2 7">Belongs to the ArgR family.</text>
</comment>
<evidence type="ECO:0000313" key="12">
    <source>
        <dbReference type="Proteomes" id="UP000184526"/>
    </source>
</evidence>
<evidence type="ECO:0000256" key="3">
    <source>
        <dbReference type="ARBA" id="ARBA00022490"/>
    </source>
</evidence>
<dbReference type="GO" id="GO:0003700">
    <property type="term" value="F:DNA-binding transcription factor activity"/>
    <property type="evidence" value="ECO:0007669"/>
    <property type="project" value="UniProtKB-UniRule"/>
</dbReference>
<dbReference type="Pfam" id="PF01316">
    <property type="entry name" value="Arg_repressor"/>
    <property type="match status" value="1"/>
</dbReference>
<keyword evidence="7" id="KW-0055">Arginine biosynthesis</keyword>
<dbReference type="OrthoDB" id="9807089at2"/>
<feature type="domain" description="Arginine repressor DNA-binding" evidence="9">
    <location>
        <begin position="2"/>
        <end position="62"/>
    </location>
</feature>
<evidence type="ECO:0000313" key="11">
    <source>
        <dbReference type="EMBL" id="SHH45814.1"/>
    </source>
</evidence>
<dbReference type="EMBL" id="FQXP01000003">
    <property type="protein sequence ID" value="SHH45814.1"/>
    <property type="molecule type" value="Genomic_DNA"/>
</dbReference>
<dbReference type="GO" id="GO:0034618">
    <property type="term" value="F:arginine binding"/>
    <property type="evidence" value="ECO:0007669"/>
    <property type="project" value="InterPro"/>
</dbReference>
<dbReference type="InterPro" id="IPR020900">
    <property type="entry name" value="Arg_repress_DNA-bd"/>
</dbReference>
<evidence type="ECO:0000256" key="4">
    <source>
        <dbReference type="ARBA" id="ARBA00023015"/>
    </source>
</evidence>
<dbReference type="Proteomes" id="UP000184526">
    <property type="component" value="Unassembled WGS sequence"/>
</dbReference>
<comment type="function">
    <text evidence="7">Regulates arginine biosynthesis genes.</text>
</comment>
<reference evidence="11 12" key="1">
    <citation type="submission" date="2016-11" db="EMBL/GenBank/DDBJ databases">
        <authorList>
            <person name="Jaros S."/>
            <person name="Januszkiewicz K."/>
            <person name="Wedrychowicz H."/>
        </authorList>
    </citation>
    <scope>NUCLEOTIDE SEQUENCE [LARGE SCALE GENOMIC DNA]</scope>
    <source>
        <strain evidence="11 12">DSM 3089</strain>
    </source>
</reference>
<evidence type="ECO:0000256" key="2">
    <source>
        <dbReference type="ARBA" id="ARBA00008316"/>
    </source>
</evidence>
<dbReference type="NCBIfam" id="TIGR01529">
    <property type="entry name" value="argR_whole"/>
    <property type="match status" value="1"/>
</dbReference>
<dbReference type="Pfam" id="PF02863">
    <property type="entry name" value="Arg_repressor_C"/>
    <property type="match status" value="1"/>
</dbReference>
<keyword evidence="12" id="KW-1185">Reference proteome</keyword>
<dbReference type="AlphaFoldDB" id="A0A1M5T509"/>
<evidence type="ECO:0000256" key="6">
    <source>
        <dbReference type="ARBA" id="ARBA00023163"/>
    </source>
</evidence>